<dbReference type="Proteomes" id="UP001159405">
    <property type="component" value="Unassembled WGS sequence"/>
</dbReference>
<evidence type="ECO:0000313" key="1">
    <source>
        <dbReference type="EMBL" id="CAH3174171.1"/>
    </source>
</evidence>
<accession>A0ABN8R5L0</accession>
<organism evidence="1 2">
    <name type="scientific">Porites lobata</name>
    <dbReference type="NCBI Taxonomy" id="104759"/>
    <lineage>
        <taxon>Eukaryota</taxon>
        <taxon>Metazoa</taxon>
        <taxon>Cnidaria</taxon>
        <taxon>Anthozoa</taxon>
        <taxon>Hexacorallia</taxon>
        <taxon>Scleractinia</taxon>
        <taxon>Fungiina</taxon>
        <taxon>Poritidae</taxon>
        <taxon>Porites</taxon>
    </lineage>
</organism>
<dbReference type="EMBL" id="CALNXK010000188">
    <property type="protein sequence ID" value="CAH3174171.1"/>
    <property type="molecule type" value="Genomic_DNA"/>
</dbReference>
<reference evidence="1 2" key="1">
    <citation type="submission" date="2022-05" db="EMBL/GenBank/DDBJ databases">
        <authorList>
            <consortium name="Genoscope - CEA"/>
            <person name="William W."/>
        </authorList>
    </citation>
    <scope>NUCLEOTIDE SEQUENCE [LARGE SCALE GENOMIC DNA]</scope>
</reference>
<comment type="caution">
    <text evidence="1">The sequence shown here is derived from an EMBL/GenBank/DDBJ whole genome shotgun (WGS) entry which is preliminary data.</text>
</comment>
<name>A0ABN8R5L0_9CNID</name>
<sequence>MAADLREIVIDLRGNTENTERVKKFWNVNEVEIKSTFEREWIKAIRRARRRLNHGMGNMNSGLEEICGNKLELTGPLIDSYLLEIVLFRGYGAEVTFDNRKSIACVISTFNLLETAEKIFSPARFEGQDVLRKRHFSRQPDKNANMRSVYKGRSAVAISQTTPFCFDYNLKNRKVTVTFYIQRYTAQDFVIDSSLQSLMSQ</sequence>
<evidence type="ECO:0000313" key="2">
    <source>
        <dbReference type="Proteomes" id="UP001159405"/>
    </source>
</evidence>
<protein>
    <submittedName>
        <fullName evidence="1">Uncharacterized protein</fullName>
    </submittedName>
</protein>
<keyword evidence="2" id="KW-1185">Reference proteome</keyword>
<gene>
    <name evidence="1" type="ORF">PLOB_00014639</name>
</gene>
<proteinExistence type="predicted"/>